<dbReference type="GO" id="GO:0006811">
    <property type="term" value="P:monoatomic ion transport"/>
    <property type="evidence" value="ECO:0007669"/>
    <property type="project" value="UniProtKB-KW"/>
</dbReference>
<keyword evidence="2" id="KW-0813">Transport</keyword>
<dbReference type="AlphaFoldDB" id="A0A1H4DWW7"/>
<keyword evidence="12" id="KW-1185">Reference proteome</keyword>
<feature type="transmembrane region" description="Helical" evidence="10">
    <location>
        <begin position="345"/>
        <end position="369"/>
    </location>
</feature>
<organism evidence="11 12">
    <name type="scientific">Chitinophaga terrae</name>
    <name type="common">ex Kim and Jung 2007</name>
    <dbReference type="NCBI Taxonomy" id="408074"/>
    <lineage>
        <taxon>Bacteria</taxon>
        <taxon>Pseudomonadati</taxon>
        <taxon>Bacteroidota</taxon>
        <taxon>Chitinophagia</taxon>
        <taxon>Chitinophagales</taxon>
        <taxon>Chitinophagaceae</taxon>
        <taxon>Chitinophaga</taxon>
    </lineage>
</organism>
<dbReference type="STRING" id="408074.SAMN05660909_03358"/>
<comment type="subcellular location">
    <subcellularLocation>
        <location evidence="1">Cell membrane</location>
        <topology evidence="1">Multi-pass membrane protein</topology>
    </subcellularLocation>
</comment>
<dbReference type="OrthoDB" id="9776324at2"/>
<feature type="transmembrane region" description="Helical" evidence="10">
    <location>
        <begin position="301"/>
        <end position="324"/>
    </location>
</feature>
<evidence type="ECO:0000256" key="5">
    <source>
        <dbReference type="ARBA" id="ARBA00022692"/>
    </source>
</evidence>
<dbReference type="PANTHER" id="PTHR43298">
    <property type="entry name" value="MULTIDRUG RESISTANCE PROTEIN NORM-RELATED"/>
    <property type="match status" value="1"/>
</dbReference>
<evidence type="ECO:0000313" key="11">
    <source>
        <dbReference type="EMBL" id="SEA77077.1"/>
    </source>
</evidence>
<feature type="transmembrane region" description="Helical" evidence="10">
    <location>
        <begin position="259"/>
        <end position="289"/>
    </location>
</feature>
<gene>
    <name evidence="11" type="ORF">SAMN05660909_03358</name>
</gene>
<feature type="transmembrane region" description="Helical" evidence="10">
    <location>
        <begin position="443"/>
        <end position="461"/>
    </location>
</feature>
<dbReference type="InterPro" id="IPR050222">
    <property type="entry name" value="MATE_MdtK"/>
</dbReference>
<evidence type="ECO:0000256" key="9">
    <source>
        <dbReference type="ARBA" id="ARBA00031636"/>
    </source>
</evidence>
<feature type="transmembrane region" description="Helical" evidence="10">
    <location>
        <begin position="115"/>
        <end position="136"/>
    </location>
</feature>
<accession>A0A1H4DWW7</accession>
<dbReference type="CDD" id="cd13139">
    <property type="entry name" value="MATE_like_14"/>
    <property type="match status" value="1"/>
</dbReference>
<evidence type="ECO:0000256" key="10">
    <source>
        <dbReference type="SAM" id="Phobius"/>
    </source>
</evidence>
<dbReference type="InterPro" id="IPR002528">
    <property type="entry name" value="MATE_fam"/>
</dbReference>
<dbReference type="RefSeq" id="WP_089763098.1">
    <property type="nucleotide sequence ID" value="NZ_BKAT01000027.1"/>
</dbReference>
<evidence type="ECO:0000256" key="8">
    <source>
        <dbReference type="ARBA" id="ARBA00023136"/>
    </source>
</evidence>
<reference evidence="12" key="1">
    <citation type="submission" date="2016-10" db="EMBL/GenBank/DDBJ databases">
        <authorList>
            <person name="Varghese N."/>
            <person name="Submissions S."/>
        </authorList>
    </citation>
    <scope>NUCLEOTIDE SEQUENCE [LARGE SCALE GENOMIC DNA]</scope>
    <source>
        <strain evidence="12">DSM 23920</strain>
    </source>
</reference>
<feature type="transmembrane region" description="Helical" evidence="10">
    <location>
        <begin position="37"/>
        <end position="63"/>
    </location>
</feature>
<evidence type="ECO:0000256" key="6">
    <source>
        <dbReference type="ARBA" id="ARBA00022989"/>
    </source>
</evidence>
<dbReference type="PANTHER" id="PTHR43298:SF2">
    <property type="entry name" value="FMN_FAD EXPORTER YEEO-RELATED"/>
    <property type="match status" value="1"/>
</dbReference>
<keyword evidence="6 10" id="KW-1133">Transmembrane helix</keyword>
<evidence type="ECO:0000256" key="1">
    <source>
        <dbReference type="ARBA" id="ARBA00004651"/>
    </source>
</evidence>
<feature type="transmembrane region" description="Helical" evidence="10">
    <location>
        <begin position="83"/>
        <end position="103"/>
    </location>
</feature>
<name>A0A1H4DWW7_9BACT</name>
<dbReference type="GO" id="GO:0015297">
    <property type="term" value="F:antiporter activity"/>
    <property type="evidence" value="ECO:0007669"/>
    <property type="project" value="UniProtKB-KW"/>
</dbReference>
<sequence>MPRTKAGQTGLVALFRLFKTAVTGSEKEFTTGSINRAIFLLAVPMILEMLMESLFAVVDIYFVSHLGVEAVTAVGLTESILNVVYTVAMGLGVAATAIIARRIGEKNQREAARAAVQSLYIGLALAGVVTLTGLFFSKDLLLLMGASEQIVEYGDVYTKTLLNSSVVIILLFSINGIFRGAGDAALAMKSLWLANGLNIVLCPILINGWGVIPAYGLKGAAIATFIGRGAGVVFQLYHLTKGHDLIRITKEDLALAGKVIVSILQMAAGATGQMLIATASWIFMVRIIANFGPDAVAGYTIAIRVLIFTLLPAWGMANAASALVGQNLGAGRPERAEASGWKTAFYNMIFLGIMAILFWIGAPLILSWFTDQEVVIAYGVQCLRYVSTGYLFYAYGMVMIQSFNGAGDTKTPLLINLVVSWLWQMPLSWFLAEVCKLGPQGVFIGIAISESTSALVAILLFRRGTWKQVKI</sequence>
<evidence type="ECO:0000313" key="12">
    <source>
        <dbReference type="Proteomes" id="UP000199656"/>
    </source>
</evidence>
<evidence type="ECO:0000256" key="7">
    <source>
        <dbReference type="ARBA" id="ARBA00023065"/>
    </source>
</evidence>
<feature type="transmembrane region" description="Helical" evidence="10">
    <location>
        <begin position="190"/>
        <end position="212"/>
    </location>
</feature>
<dbReference type="EMBL" id="FNRL01000015">
    <property type="protein sequence ID" value="SEA77077.1"/>
    <property type="molecule type" value="Genomic_DNA"/>
</dbReference>
<evidence type="ECO:0000256" key="2">
    <source>
        <dbReference type="ARBA" id="ARBA00022448"/>
    </source>
</evidence>
<dbReference type="NCBIfam" id="TIGR00797">
    <property type="entry name" value="matE"/>
    <property type="match status" value="1"/>
</dbReference>
<keyword evidence="4" id="KW-1003">Cell membrane</keyword>
<evidence type="ECO:0000256" key="3">
    <source>
        <dbReference type="ARBA" id="ARBA00022449"/>
    </source>
</evidence>
<protein>
    <recommendedName>
        <fullName evidence="9">Multidrug-efflux transporter</fullName>
    </recommendedName>
</protein>
<dbReference type="InterPro" id="IPR048279">
    <property type="entry name" value="MdtK-like"/>
</dbReference>
<dbReference type="GO" id="GO:0042910">
    <property type="term" value="F:xenobiotic transmembrane transporter activity"/>
    <property type="evidence" value="ECO:0007669"/>
    <property type="project" value="InterPro"/>
</dbReference>
<dbReference type="GO" id="GO:0005886">
    <property type="term" value="C:plasma membrane"/>
    <property type="evidence" value="ECO:0007669"/>
    <property type="project" value="UniProtKB-SubCell"/>
</dbReference>
<keyword evidence="3" id="KW-0050">Antiport</keyword>
<keyword evidence="8 10" id="KW-0472">Membrane</keyword>
<keyword evidence="7" id="KW-0406">Ion transport</keyword>
<proteinExistence type="predicted"/>
<dbReference type="Proteomes" id="UP000199656">
    <property type="component" value="Unassembled WGS sequence"/>
</dbReference>
<dbReference type="Pfam" id="PF01554">
    <property type="entry name" value="MatE"/>
    <property type="match status" value="2"/>
</dbReference>
<feature type="transmembrane region" description="Helical" evidence="10">
    <location>
        <begin position="156"/>
        <end position="178"/>
    </location>
</feature>
<keyword evidence="5 10" id="KW-0812">Transmembrane</keyword>
<evidence type="ECO:0000256" key="4">
    <source>
        <dbReference type="ARBA" id="ARBA00022475"/>
    </source>
</evidence>
<dbReference type="PIRSF" id="PIRSF006603">
    <property type="entry name" value="DinF"/>
    <property type="match status" value="1"/>
</dbReference>